<dbReference type="GO" id="GO:0009245">
    <property type="term" value="P:lipid A biosynthetic process"/>
    <property type="evidence" value="ECO:0007669"/>
    <property type="project" value="UniProtKB-UniRule"/>
</dbReference>
<accession>A0A2W6MVQ7</accession>
<dbReference type="InterPro" id="IPR003835">
    <property type="entry name" value="Glyco_trans_19"/>
</dbReference>
<dbReference type="Pfam" id="PF02684">
    <property type="entry name" value="LpxB"/>
    <property type="match status" value="1"/>
</dbReference>
<dbReference type="OrthoDB" id="9801642at2"/>
<dbReference type="Proteomes" id="UP000249746">
    <property type="component" value="Unassembled WGS sequence"/>
</dbReference>
<evidence type="ECO:0000256" key="10">
    <source>
        <dbReference type="NCBIfam" id="TIGR00215"/>
    </source>
</evidence>
<sequence>MNKPLKIFISSLEYSSNIHLLHLLNALKNMQVKFSLHGIFDNSLIADFKSDFSPNSFRIMGFIDALKVIKTYFKIKKKLTKIALNCDIALFMDSSSFNIPLIKSIKKNKNSPKIIYYILPQVWAWKPYRAKILEQICDELWGILPFEEQFYSKKEKISYVGHPLLDEIPYFFDTAPESGNIAFMPGSRIAEIKSLMPLFIPLARILKQKNKKALLIIPKHFKNNDLDKIYGNLEDFTLYFDTYEALNLSEFAFVCSGTATLECTLMGIPTLLVYKAKFLDYLLAKMLVKLNFIGLANIFLEFYYYKHPSLNTNPKIAPIHEEFLQKDANLNNLLKAWETYNMEHFYKERRVLLKYLKNGSATNCAKKIQNFLK</sequence>
<dbReference type="GO" id="GO:0005543">
    <property type="term" value="F:phospholipid binding"/>
    <property type="evidence" value="ECO:0007669"/>
    <property type="project" value="TreeGrafter"/>
</dbReference>
<evidence type="ECO:0000313" key="12">
    <source>
        <dbReference type="Proteomes" id="UP000249746"/>
    </source>
</evidence>
<evidence type="ECO:0000256" key="7">
    <source>
        <dbReference type="ARBA" id="ARBA00022679"/>
    </source>
</evidence>
<dbReference type="AlphaFoldDB" id="A0A2W6MVQ7"/>
<evidence type="ECO:0000256" key="1">
    <source>
        <dbReference type="ARBA" id="ARBA00002056"/>
    </source>
</evidence>
<evidence type="ECO:0000256" key="9">
    <source>
        <dbReference type="ARBA" id="ARBA00048975"/>
    </source>
</evidence>
<evidence type="ECO:0000256" key="2">
    <source>
        <dbReference type="ARBA" id="ARBA00012687"/>
    </source>
</evidence>
<comment type="caution">
    <text evidence="11">The sequence shown here is derived from an EMBL/GenBank/DDBJ whole genome shotgun (WGS) entry which is preliminary data.</text>
</comment>
<dbReference type="PANTHER" id="PTHR30372">
    <property type="entry name" value="LIPID-A-DISACCHARIDE SYNTHASE"/>
    <property type="match status" value="1"/>
</dbReference>
<dbReference type="EMBL" id="NBIU01000015">
    <property type="protein sequence ID" value="PZT48029.1"/>
    <property type="molecule type" value="Genomic_DNA"/>
</dbReference>
<evidence type="ECO:0000256" key="4">
    <source>
        <dbReference type="ARBA" id="ARBA00022516"/>
    </source>
</evidence>
<evidence type="ECO:0000256" key="3">
    <source>
        <dbReference type="ARBA" id="ARBA00020902"/>
    </source>
</evidence>
<comment type="function">
    <text evidence="1">Condensation of UDP-2,3-diacylglucosamine and 2,3-diacylglucosamine-1-phosphate to form lipid A disaccharide, a precursor of lipid A, a phosphorylated glycolipid that anchors the lipopolysaccharide to the outer membrane of the cell.</text>
</comment>
<dbReference type="SUPFAM" id="SSF53756">
    <property type="entry name" value="UDP-Glycosyltransferase/glycogen phosphorylase"/>
    <property type="match status" value="1"/>
</dbReference>
<dbReference type="PANTHER" id="PTHR30372:SF4">
    <property type="entry name" value="LIPID-A-DISACCHARIDE SYNTHASE, MITOCHONDRIAL-RELATED"/>
    <property type="match status" value="1"/>
</dbReference>
<name>A0A2W6MVQ7_9HELI</name>
<evidence type="ECO:0000313" key="11">
    <source>
        <dbReference type="EMBL" id="PZT48029.1"/>
    </source>
</evidence>
<keyword evidence="6" id="KW-0328">Glycosyltransferase</keyword>
<dbReference type="EC" id="2.4.1.182" evidence="2 10"/>
<dbReference type="RefSeq" id="WP_111229916.1">
    <property type="nucleotide sequence ID" value="NZ_NBIU01000015.1"/>
</dbReference>
<proteinExistence type="predicted"/>
<keyword evidence="7" id="KW-0808">Transferase</keyword>
<keyword evidence="4" id="KW-0444">Lipid biosynthesis</keyword>
<evidence type="ECO:0000256" key="8">
    <source>
        <dbReference type="ARBA" id="ARBA00023098"/>
    </source>
</evidence>
<evidence type="ECO:0000256" key="6">
    <source>
        <dbReference type="ARBA" id="ARBA00022676"/>
    </source>
</evidence>
<dbReference type="GO" id="GO:0016020">
    <property type="term" value="C:membrane"/>
    <property type="evidence" value="ECO:0007669"/>
    <property type="project" value="GOC"/>
</dbReference>
<keyword evidence="8" id="KW-0443">Lipid metabolism</keyword>
<organism evidence="11 12">
    <name type="scientific">Helicobacter valdiviensis</name>
    <dbReference type="NCBI Taxonomy" id="1458358"/>
    <lineage>
        <taxon>Bacteria</taxon>
        <taxon>Pseudomonadati</taxon>
        <taxon>Campylobacterota</taxon>
        <taxon>Epsilonproteobacteria</taxon>
        <taxon>Campylobacterales</taxon>
        <taxon>Helicobacteraceae</taxon>
        <taxon>Helicobacter</taxon>
    </lineage>
</organism>
<dbReference type="NCBIfam" id="TIGR00215">
    <property type="entry name" value="lpxB"/>
    <property type="match status" value="1"/>
</dbReference>
<gene>
    <name evidence="11" type="ORF">B6S12_06070</name>
</gene>
<keyword evidence="12" id="KW-1185">Reference proteome</keyword>
<evidence type="ECO:0000256" key="5">
    <source>
        <dbReference type="ARBA" id="ARBA00022556"/>
    </source>
</evidence>
<reference evidence="11 12" key="1">
    <citation type="submission" date="2017-03" db="EMBL/GenBank/DDBJ databases">
        <title>Genomic and clinical evidence uncovers the enterohepatic species Helicobacter valdiviensis as a potential human intestinal pathogen.</title>
        <authorList>
            <person name="Fresia P."/>
            <person name="Jara R."/>
            <person name="Sierra R."/>
            <person name="Ferres I."/>
            <person name="Greif G."/>
            <person name="Iraola G."/>
            <person name="Collado L."/>
        </authorList>
    </citation>
    <scope>NUCLEOTIDE SEQUENCE [LARGE SCALE GENOMIC DNA]</scope>
    <source>
        <strain evidence="11 12">WBE14</strain>
    </source>
</reference>
<protein>
    <recommendedName>
        <fullName evidence="3 10">Lipid-A-disaccharide synthase</fullName>
        <ecNumber evidence="2 10">2.4.1.182</ecNumber>
    </recommendedName>
</protein>
<keyword evidence="5" id="KW-0441">Lipid A biosynthesis</keyword>
<dbReference type="GO" id="GO:0008915">
    <property type="term" value="F:lipid-A-disaccharide synthase activity"/>
    <property type="evidence" value="ECO:0007669"/>
    <property type="project" value="UniProtKB-UniRule"/>
</dbReference>
<comment type="catalytic activity">
    <reaction evidence="9">
        <text>a lipid X + a UDP-2-N,3-O-bis[(3R)-3-hydroxyacyl]-alpha-D-glucosamine = a lipid A disaccharide + UDP + H(+)</text>
        <dbReference type="Rhea" id="RHEA:67828"/>
        <dbReference type="ChEBI" id="CHEBI:15378"/>
        <dbReference type="ChEBI" id="CHEBI:58223"/>
        <dbReference type="ChEBI" id="CHEBI:137748"/>
        <dbReference type="ChEBI" id="CHEBI:176338"/>
        <dbReference type="ChEBI" id="CHEBI:176343"/>
        <dbReference type="EC" id="2.4.1.182"/>
    </reaction>
</comment>